<proteinExistence type="inferred from homology"/>
<dbReference type="Gene3D" id="3.80.10.10">
    <property type="entry name" value="Ribonuclease Inhibitor"/>
    <property type="match status" value="2"/>
</dbReference>
<dbReference type="InterPro" id="IPR041118">
    <property type="entry name" value="Rx_N"/>
</dbReference>
<evidence type="ECO:0000256" key="6">
    <source>
        <dbReference type="ARBA" id="ARBA00022840"/>
    </source>
</evidence>
<evidence type="ECO:0000256" key="4">
    <source>
        <dbReference type="ARBA" id="ARBA00022741"/>
    </source>
</evidence>
<evidence type="ECO:0000256" key="3">
    <source>
        <dbReference type="ARBA" id="ARBA00022737"/>
    </source>
</evidence>
<evidence type="ECO:0000256" key="5">
    <source>
        <dbReference type="ARBA" id="ARBA00022821"/>
    </source>
</evidence>
<dbReference type="PANTHER" id="PTHR36766">
    <property type="entry name" value="PLANT BROAD-SPECTRUM MILDEW RESISTANCE PROTEIN RPW8"/>
    <property type="match status" value="1"/>
</dbReference>
<dbReference type="PRINTS" id="PR00364">
    <property type="entry name" value="DISEASERSIST"/>
</dbReference>
<dbReference type="InterPro" id="IPR058922">
    <property type="entry name" value="WHD_DRP"/>
</dbReference>
<comment type="similarity">
    <text evidence="1">Belongs to the disease resistance NB-LRR family.</text>
</comment>
<dbReference type="Gene3D" id="1.20.5.4130">
    <property type="match status" value="1"/>
</dbReference>
<dbReference type="SMART" id="SM00382">
    <property type="entry name" value="AAA"/>
    <property type="match status" value="1"/>
</dbReference>
<dbReference type="GO" id="GO:0051707">
    <property type="term" value="P:response to other organism"/>
    <property type="evidence" value="ECO:0007669"/>
    <property type="project" value="UniProtKB-ARBA"/>
</dbReference>
<dbReference type="SUPFAM" id="SSF52058">
    <property type="entry name" value="L domain-like"/>
    <property type="match status" value="1"/>
</dbReference>
<keyword evidence="2" id="KW-0433">Leucine-rich repeat</keyword>
<dbReference type="InterPro" id="IPR032675">
    <property type="entry name" value="LRR_dom_sf"/>
</dbReference>
<dbReference type="InterPro" id="IPR055414">
    <property type="entry name" value="LRR_R13L4/SHOC2-like"/>
</dbReference>
<evidence type="ECO:0000313" key="10">
    <source>
        <dbReference type="Proteomes" id="UP001327560"/>
    </source>
</evidence>
<dbReference type="Pfam" id="PF23559">
    <property type="entry name" value="WHD_DRP"/>
    <property type="match status" value="1"/>
</dbReference>
<evidence type="ECO:0000256" key="1">
    <source>
        <dbReference type="ARBA" id="ARBA00008894"/>
    </source>
</evidence>
<dbReference type="InterPro" id="IPR002182">
    <property type="entry name" value="NB-ARC"/>
</dbReference>
<evidence type="ECO:0000256" key="7">
    <source>
        <dbReference type="SAM" id="MobiDB-lite"/>
    </source>
</evidence>
<dbReference type="PANTHER" id="PTHR36766:SF70">
    <property type="entry name" value="DISEASE RESISTANCE PROTEIN RGA4"/>
    <property type="match status" value="1"/>
</dbReference>
<keyword evidence="10" id="KW-1185">Reference proteome</keyword>
<feature type="compositionally biased region" description="Polar residues" evidence="7">
    <location>
        <begin position="930"/>
        <end position="948"/>
    </location>
</feature>
<dbReference type="InterPro" id="IPR042197">
    <property type="entry name" value="Apaf_helical"/>
</dbReference>
<dbReference type="SUPFAM" id="SSF52540">
    <property type="entry name" value="P-loop containing nucleoside triphosphate hydrolases"/>
    <property type="match status" value="1"/>
</dbReference>
<evidence type="ECO:0000313" key="9">
    <source>
        <dbReference type="EMBL" id="WOL09783.1"/>
    </source>
</evidence>
<feature type="domain" description="AAA+ ATPase" evidence="8">
    <location>
        <begin position="193"/>
        <end position="332"/>
    </location>
</feature>
<dbReference type="AlphaFoldDB" id="A0AAQ3KJ19"/>
<sequence>MAIVARVDPFFWRLFDALVGLLKEEVVHVWGIKGNLEKLKGNLDKTKALLQDSESWIEQEFKSLWVRDLQNFAYDAEDIMELCLIHRDEHPLVLQHNIRSVLCCFSSSSLRCFPCTSFTGQPLFGIEMGKKLEQLDNNLEQIYTNGAQQVRKIRDNNDKGKSTDPYPTVLVGEHIKESKNSLVNSIVEETRNQLQVFAIVGMTGIGKTSLAKAIFNNETISRCFAIRVWLYVPQSYSNLEALDTMVIFGPGKDYKAVKTLSSAELYSLMNQVRPDEPVLIVLDNVHRAEVYRQLRETTICIERSNIRIIVTTRNRALAREMGAELIYNVPNLSIMDSLELLRREVGMERDQIKEFENIGKQIVSRCDFLPLAVEKIGMKLRNEKSKEHWKDVLQSNDALKNVMEELELSYIELKRPLKRCFNYFCLFPPNFSFYTDKITRLWIAEGFIKQNNIAMEKSAECYFKELVDKSFLQADCCETAECYFKELVNRSSLRADCCKTKFKVKSLLHATAMSQINHENFYGDMDQLDLALRSGMKLRRLSLACNSMVINLPKEVRSCLRTLLLFNSPKVRRVEDDLFNKLPHLRILDISFTSIESLPESIQNLKLLKHLDLSHTPIVSLPERIGDLKDLQFLNLIACRLLHSLPGGITKLCKLGVLAVEEKSVTHLPKGMGEMKLLSHLQGYVVADNYAQHSSSLMELTSLSQLTFLSLFHLEKASTPTDQVLNKLTHLSNLQLHCSDYQSSPHQLSQQTPHESREIYEKLCPPDSLEELTISSCCFFPPSWMEKKNLKTSFPNLTKLVITSWTSHQLPPLGQIPKLQYLRIEGAHNVEFIEDEFVGGCPTLESLILHRLSNWREWDMNASLPQLKYLEIAHCPQLMALPGGLMLCTALEKMEIFLCSALRHDQNYNAVRQAILRKKERPQRLKDLVASSNAETSTTGGSKAQISANGEEILPYQGEETSSCTQHTLHETKKASTSAGSERKAETD</sequence>
<organism evidence="9 10">
    <name type="scientific">Canna indica</name>
    <name type="common">Indian-shot</name>
    <dbReference type="NCBI Taxonomy" id="4628"/>
    <lineage>
        <taxon>Eukaryota</taxon>
        <taxon>Viridiplantae</taxon>
        <taxon>Streptophyta</taxon>
        <taxon>Embryophyta</taxon>
        <taxon>Tracheophyta</taxon>
        <taxon>Spermatophyta</taxon>
        <taxon>Magnoliopsida</taxon>
        <taxon>Liliopsida</taxon>
        <taxon>Zingiberales</taxon>
        <taxon>Cannaceae</taxon>
        <taxon>Canna</taxon>
    </lineage>
</organism>
<evidence type="ECO:0000259" key="8">
    <source>
        <dbReference type="SMART" id="SM00382"/>
    </source>
</evidence>
<keyword evidence="4" id="KW-0547">Nucleotide-binding</keyword>
<feature type="region of interest" description="Disordered" evidence="7">
    <location>
        <begin position="928"/>
        <end position="988"/>
    </location>
</feature>
<keyword evidence="6" id="KW-0067">ATP-binding</keyword>
<dbReference type="GO" id="GO:0043531">
    <property type="term" value="F:ADP binding"/>
    <property type="evidence" value="ECO:0007669"/>
    <property type="project" value="InterPro"/>
</dbReference>
<accession>A0AAQ3KJ19</accession>
<name>A0AAQ3KJ19_9LILI</name>
<dbReference type="Gene3D" id="3.40.50.300">
    <property type="entry name" value="P-loop containing nucleotide triphosphate hydrolases"/>
    <property type="match status" value="1"/>
</dbReference>
<dbReference type="GO" id="GO:0005524">
    <property type="term" value="F:ATP binding"/>
    <property type="evidence" value="ECO:0007669"/>
    <property type="project" value="UniProtKB-KW"/>
</dbReference>
<dbReference type="Proteomes" id="UP001327560">
    <property type="component" value="Chromosome 6"/>
</dbReference>
<dbReference type="EMBL" id="CP136895">
    <property type="protein sequence ID" value="WOL09783.1"/>
    <property type="molecule type" value="Genomic_DNA"/>
</dbReference>
<dbReference type="Gene3D" id="1.10.8.430">
    <property type="entry name" value="Helical domain of apoptotic protease-activating factors"/>
    <property type="match status" value="1"/>
</dbReference>
<dbReference type="Pfam" id="PF23598">
    <property type="entry name" value="LRR_14"/>
    <property type="match status" value="1"/>
</dbReference>
<reference evidence="9 10" key="1">
    <citation type="submission" date="2023-10" db="EMBL/GenBank/DDBJ databases">
        <title>Chromosome-scale genome assembly provides insights into flower coloration mechanisms of Canna indica.</title>
        <authorList>
            <person name="Li C."/>
        </authorList>
    </citation>
    <scope>NUCLEOTIDE SEQUENCE [LARGE SCALE GENOMIC DNA]</scope>
    <source>
        <tissue evidence="9">Flower</tissue>
    </source>
</reference>
<dbReference type="Pfam" id="PF00931">
    <property type="entry name" value="NB-ARC"/>
    <property type="match status" value="1"/>
</dbReference>
<dbReference type="GO" id="GO:0006952">
    <property type="term" value="P:defense response"/>
    <property type="evidence" value="ECO:0007669"/>
    <property type="project" value="UniProtKB-KW"/>
</dbReference>
<dbReference type="SMART" id="SM00369">
    <property type="entry name" value="LRR_TYP"/>
    <property type="match status" value="2"/>
</dbReference>
<evidence type="ECO:0000256" key="2">
    <source>
        <dbReference type="ARBA" id="ARBA00022614"/>
    </source>
</evidence>
<dbReference type="InterPro" id="IPR027417">
    <property type="entry name" value="P-loop_NTPase"/>
</dbReference>
<dbReference type="Pfam" id="PF18052">
    <property type="entry name" value="Rx_N"/>
    <property type="match status" value="1"/>
</dbReference>
<dbReference type="InterPro" id="IPR003593">
    <property type="entry name" value="AAA+_ATPase"/>
</dbReference>
<dbReference type="InterPro" id="IPR003591">
    <property type="entry name" value="Leu-rich_rpt_typical-subtyp"/>
</dbReference>
<gene>
    <name evidence="9" type="ORF">Cni_G18536</name>
</gene>
<keyword evidence="5" id="KW-0611">Plant defense</keyword>
<protein>
    <submittedName>
        <fullName evidence="9">Disease resistance protein RGA3</fullName>
    </submittedName>
</protein>
<keyword evidence="3" id="KW-0677">Repeat</keyword>